<protein>
    <recommendedName>
        <fullName evidence="3">Plasmid stabilization system protein</fullName>
    </recommendedName>
</protein>
<evidence type="ECO:0008006" key="3">
    <source>
        <dbReference type="Google" id="ProtNLM"/>
    </source>
</evidence>
<sequence>MWELEFSAEAEWDFELIFDHLARSYVDLGDDPDAALTRAADRIRGIRSSIDTLAKSPFIGTLRPDIMANLRFVRLEKTVIWFLPDEDRACVVVIALFFGAQDHIRHMLARLLSGPTE</sequence>
<dbReference type="Gene3D" id="3.30.2310.20">
    <property type="entry name" value="RelE-like"/>
    <property type="match status" value="1"/>
</dbReference>
<organism evidence="1 2">
    <name type="scientific">Tritonibacter horizontis</name>
    <dbReference type="NCBI Taxonomy" id="1768241"/>
    <lineage>
        <taxon>Bacteria</taxon>
        <taxon>Pseudomonadati</taxon>
        <taxon>Pseudomonadota</taxon>
        <taxon>Alphaproteobacteria</taxon>
        <taxon>Rhodobacterales</taxon>
        <taxon>Paracoccaceae</taxon>
        <taxon>Tritonibacter</taxon>
    </lineage>
</organism>
<dbReference type="OrthoDB" id="7724949at2"/>
<reference evidence="1 2" key="1">
    <citation type="submission" date="2015-12" db="EMBL/GenBank/DDBJ databases">
        <title>Genome sequence of the marine Rhodobacteraceae strain O3.65, Candidatus Tritonibacter horizontis.</title>
        <authorList>
            <person name="Poehlein A."/>
            <person name="Giebel H.A."/>
            <person name="Voget S."/>
            <person name="Brinkhoff T."/>
        </authorList>
    </citation>
    <scope>NUCLEOTIDE SEQUENCE [LARGE SCALE GENOMIC DNA]</scope>
    <source>
        <strain evidence="1 2">O3.65</strain>
    </source>
</reference>
<dbReference type="AlphaFoldDB" id="A0A132C0F6"/>
<gene>
    <name evidence="1" type="ORF">TRIHO_10790</name>
</gene>
<dbReference type="PATRIC" id="fig|1768241.3.peg.1119"/>
<keyword evidence="2" id="KW-1185">Reference proteome</keyword>
<comment type="caution">
    <text evidence="1">The sequence shown here is derived from an EMBL/GenBank/DDBJ whole genome shotgun (WGS) entry which is preliminary data.</text>
</comment>
<accession>A0A132C0F6</accession>
<dbReference type="Proteomes" id="UP000068382">
    <property type="component" value="Unassembled WGS sequence"/>
</dbReference>
<evidence type="ECO:0000313" key="2">
    <source>
        <dbReference type="Proteomes" id="UP000068382"/>
    </source>
</evidence>
<name>A0A132C0F6_9RHOB</name>
<dbReference type="InterPro" id="IPR035093">
    <property type="entry name" value="RelE/ParE_toxin_dom_sf"/>
</dbReference>
<dbReference type="RefSeq" id="WP_068241048.1">
    <property type="nucleotide sequence ID" value="NZ_LPUY01000033.1"/>
</dbReference>
<proteinExistence type="predicted"/>
<evidence type="ECO:0000313" key="1">
    <source>
        <dbReference type="EMBL" id="KUP94054.1"/>
    </source>
</evidence>
<dbReference type="EMBL" id="LPUY01000033">
    <property type="protein sequence ID" value="KUP94054.1"/>
    <property type="molecule type" value="Genomic_DNA"/>
</dbReference>